<dbReference type="PANTHER" id="PTHR43730:SF1">
    <property type="entry name" value="BETA-MANNOSIDASE"/>
    <property type="match status" value="1"/>
</dbReference>
<evidence type="ECO:0000256" key="11">
    <source>
        <dbReference type="ARBA" id="ARBA00041069"/>
    </source>
</evidence>
<reference evidence="18 19" key="1">
    <citation type="submission" date="2023-07" db="EMBL/GenBank/DDBJ databases">
        <title>Sorghum-associated microbial communities from plants grown in Nebraska, USA.</title>
        <authorList>
            <person name="Schachtman D."/>
        </authorList>
    </citation>
    <scope>NUCLEOTIDE SEQUENCE [LARGE SCALE GENOMIC DNA]</scope>
    <source>
        <strain evidence="18 19">DS2154</strain>
    </source>
</reference>
<keyword evidence="19" id="KW-1185">Reference proteome</keyword>
<evidence type="ECO:0000256" key="12">
    <source>
        <dbReference type="ARBA" id="ARBA00041614"/>
    </source>
</evidence>
<dbReference type="EMBL" id="JAVDRL010000010">
    <property type="protein sequence ID" value="MDR6532819.1"/>
    <property type="molecule type" value="Genomic_DNA"/>
</dbReference>
<dbReference type="SUPFAM" id="SSF51445">
    <property type="entry name" value="(Trans)glycosidases"/>
    <property type="match status" value="1"/>
</dbReference>
<dbReference type="InterPro" id="IPR054593">
    <property type="entry name" value="Beta-mannosidase-like_N2"/>
</dbReference>
<evidence type="ECO:0000256" key="8">
    <source>
        <dbReference type="ARBA" id="ARBA00023180"/>
    </source>
</evidence>
<comment type="caution">
    <text evidence="18">The sequence shown here is derived from an EMBL/GenBank/DDBJ whole genome shotgun (WGS) entry which is preliminary data.</text>
</comment>
<dbReference type="Pfam" id="PF00703">
    <property type="entry name" value="Glyco_hydro_2"/>
    <property type="match status" value="1"/>
</dbReference>
<keyword evidence="7 18" id="KW-0378">Hydrolase</keyword>
<evidence type="ECO:0000259" key="17">
    <source>
        <dbReference type="Pfam" id="PF22666"/>
    </source>
</evidence>
<dbReference type="Pfam" id="PF17753">
    <property type="entry name" value="Ig_mannosidase"/>
    <property type="match status" value="1"/>
</dbReference>
<keyword evidence="8" id="KW-0325">Glycoprotein</keyword>
<dbReference type="InterPro" id="IPR050887">
    <property type="entry name" value="Beta-mannosidase_GH2"/>
</dbReference>
<evidence type="ECO:0000256" key="5">
    <source>
        <dbReference type="ARBA" id="ARBA00012754"/>
    </source>
</evidence>
<evidence type="ECO:0000256" key="3">
    <source>
        <dbReference type="ARBA" id="ARBA00004740"/>
    </source>
</evidence>
<dbReference type="Pfam" id="PF22666">
    <property type="entry name" value="Glyco_hydro_2_N2"/>
    <property type="match status" value="1"/>
</dbReference>
<dbReference type="InterPro" id="IPR017853">
    <property type="entry name" value="GH"/>
</dbReference>
<dbReference type="InterPro" id="IPR036156">
    <property type="entry name" value="Beta-gal/glucu_dom_sf"/>
</dbReference>
<feature type="chain" id="PRO_5045056127" description="Beta-mannosidase B" evidence="13">
    <location>
        <begin position="22"/>
        <end position="879"/>
    </location>
</feature>
<organism evidence="18 19">
    <name type="scientific">Caulobacter rhizosphaerae</name>
    <dbReference type="NCBI Taxonomy" id="2010972"/>
    <lineage>
        <taxon>Bacteria</taxon>
        <taxon>Pseudomonadati</taxon>
        <taxon>Pseudomonadota</taxon>
        <taxon>Alphaproteobacteria</taxon>
        <taxon>Caulobacterales</taxon>
        <taxon>Caulobacteraceae</taxon>
        <taxon>Caulobacter</taxon>
    </lineage>
</organism>
<dbReference type="PANTHER" id="PTHR43730">
    <property type="entry name" value="BETA-MANNOSIDASE"/>
    <property type="match status" value="1"/>
</dbReference>
<dbReference type="Gene3D" id="2.60.40.10">
    <property type="entry name" value="Immunoglobulins"/>
    <property type="match status" value="3"/>
</dbReference>
<evidence type="ECO:0000259" key="16">
    <source>
        <dbReference type="Pfam" id="PF17786"/>
    </source>
</evidence>
<comment type="pathway">
    <text evidence="3">Glycan metabolism; N-glycan degradation.</text>
</comment>
<evidence type="ECO:0000256" key="2">
    <source>
        <dbReference type="ARBA" id="ARBA00004613"/>
    </source>
</evidence>
<sequence>MLRSALLSAFALAAMGSTALAGPVETRSLDQGWSFRLDPADAAAKTHAAEAAQWRPATVPGTVQTDLLAAGRIPDPFAGTNEAQLQWIGLADWQYQRTLDADPALLDRDHVDLVFDGLDTFAEVFVNGVKLLSADNQHRRWRVPVKAVLKPGANVISITFKSPIKKLQPDLLKQPYVLPGAYDSAFGDEPPAKHTSTYVRKSPYHYGWDWGPRYVTEGIWREVRLEAWDEARIDGFRIRQDQVAADHARLSAEFEIEADGTRTIELAVTPTAPDGAALPVVRQTVTLAPGLNRVSVPVPIAAPKLWWPAGYGAQNLYRFSASVALDGAVVAKAERRSGLRTVELRRETDAWGKSMGFVVNGVPVFAKGANLIPFDSFSPRVTDEKMRQILTSARDANMNMLRMWGGGHYQSDAFYAMADELGLMIWQDFMFGGAIPPYDVAFRENTRIEAVEQVKRLGDHPSIVLWSGNNEVQTGWENWSDRVAFKTSIPPEERERIVVGMTTLFGQVLRGAVAENDPDTPYWAGSPSTDYDGASDLLTDGDRHYWSVWGGSLPVEEYLHVTPRFMSEYGLQSQPEMRTLRTVAGSKDLSVNSTVMRAHQKYAKGEGNERILFYIRRNYGEPKTFEDFVYLSQVMQAEGIELAALHHRSSRPQTMGSLYWQLNDVWPGASWSSVDYYGRWKALQYHARRFYASVALAAVHDKGATTITLLSDRTTAAGVRWRVRVMDVDGKVLSDSTSDAELKPLAATQVADLPDATLFKGADPARTFAVVELIENGRTISRGIVTQVPAKAMALPDPRLGATWSKTADGYAVTVKAAKLARAVWLGFGDLDATLSDNAFDLPPGEAVTVQVTSKASLAQLKRALTLRSLYGATKPVTP</sequence>
<dbReference type="Proteomes" id="UP001262754">
    <property type="component" value="Unassembled WGS sequence"/>
</dbReference>
<keyword evidence="13" id="KW-0732">Signal</keyword>
<evidence type="ECO:0000313" key="19">
    <source>
        <dbReference type="Proteomes" id="UP001262754"/>
    </source>
</evidence>
<feature type="domain" description="Beta-mannosidase-like galactose-binding" evidence="17">
    <location>
        <begin position="49"/>
        <end position="221"/>
    </location>
</feature>
<comment type="similarity">
    <text evidence="10">Belongs to the glycosyl hydrolase 2 family. Beta-mannosidase B subfamily.</text>
</comment>
<name>A0ABU1N307_9CAUL</name>
<gene>
    <name evidence="18" type="ORF">J2800_003579</name>
</gene>
<proteinExistence type="inferred from homology"/>
<evidence type="ECO:0000259" key="14">
    <source>
        <dbReference type="Pfam" id="PF00703"/>
    </source>
</evidence>
<evidence type="ECO:0000256" key="1">
    <source>
        <dbReference type="ARBA" id="ARBA00000829"/>
    </source>
</evidence>
<dbReference type="Pfam" id="PF17786">
    <property type="entry name" value="Mannosidase_ig"/>
    <property type="match status" value="1"/>
</dbReference>
<accession>A0ABU1N307</accession>
<evidence type="ECO:0000256" key="4">
    <source>
        <dbReference type="ARBA" id="ARBA00011738"/>
    </source>
</evidence>
<keyword evidence="9 18" id="KW-0326">Glycosidase</keyword>
<feature type="domain" description="Mannosidase Ig/CBM-like" evidence="16">
    <location>
        <begin position="707"/>
        <end position="791"/>
    </location>
</feature>
<evidence type="ECO:0000256" key="6">
    <source>
        <dbReference type="ARBA" id="ARBA00022525"/>
    </source>
</evidence>
<dbReference type="SUPFAM" id="SSF49785">
    <property type="entry name" value="Galactose-binding domain-like"/>
    <property type="match status" value="1"/>
</dbReference>
<dbReference type="InterPro" id="IPR041625">
    <property type="entry name" value="Beta-mannosidase_Ig"/>
</dbReference>
<dbReference type="InterPro" id="IPR013783">
    <property type="entry name" value="Ig-like_fold"/>
</dbReference>
<dbReference type="SUPFAM" id="SSF49303">
    <property type="entry name" value="beta-Galactosidase/glucuronidase domain"/>
    <property type="match status" value="3"/>
</dbReference>
<evidence type="ECO:0000256" key="9">
    <source>
        <dbReference type="ARBA" id="ARBA00023295"/>
    </source>
</evidence>
<comment type="catalytic activity">
    <reaction evidence="1">
        <text>Hydrolysis of terminal, non-reducing beta-D-mannose residues in beta-D-mannosides.</text>
        <dbReference type="EC" id="3.2.1.25"/>
    </reaction>
</comment>
<comment type="subcellular location">
    <subcellularLocation>
        <location evidence="2">Secreted</location>
    </subcellularLocation>
</comment>
<dbReference type="InterPro" id="IPR006102">
    <property type="entry name" value="Ig-like_GH2"/>
</dbReference>
<dbReference type="GO" id="GO:0004567">
    <property type="term" value="F:beta-mannosidase activity"/>
    <property type="evidence" value="ECO:0007669"/>
    <property type="project" value="UniProtKB-EC"/>
</dbReference>
<feature type="signal peptide" evidence="13">
    <location>
        <begin position="1"/>
        <end position="21"/>
    </location>
</feature>
<dbReference type="InterPro" id="IPR008979">
    <property type="entry name" value="Galactose-bd-like_sf"/>
</dbReference>
<dbReference type="RefSeq" id="WP_310033461.1">
    <property type="nucleotide sequence ID" value="NZ_JAVDRL010000010.1"/>
</dbReference>
<protein>
    <recommendedName>
        <fullName evidence="11">Beta-mannosidase B</fullName>
        <ecNumber evidence="5">3.2.1.25</ecNumber>
    </recommendedName>
    <alternativeName>
        <fullName evidence="12">Mannanase B</fullName>
    </alternativeName>
</protein>
<evidence type="ECO:0000256" key="7">
    <source>
        <dbReference type="ARBA" id="ARBA00022801"/>
    </source>
</evidence>
<keyword evidence="6" id="KW-0964">Secreted</keyword>
<dbReference type="InterPro" id="IPR041447">
    <property type="entry name" value="Mannosidase_ig"/>
</dbReference>
<evidence type="ECO:0000259" key="15">
    <source>
        <dbReference type="Pfam" id="PF17753"/>
    </source>
</evidence>
<feature type="domain" description="Glycoside hydrolase family 2 immunoglobulin-like beta-sandwich" evidence="14">
    <location>
        <begin position="231"/>
        <end position="340"/>
    </location>
</feature>
<evidence type="ECO:0000313" key="18">
    <source>
        <dbReference type="EMBL" id="MDR6532819.1"/>
    </source>
</evidence>
<comment type="subunit">
    <text evidence="4">Homodimer.</text>
</comment>
<feature type="domain" description="Beta-mannosidase Ig-fold" evidence="15">
    <location>
        <begin position="795"/>
        <end position="871"/>
    </location>
</feature>
<dbReference type="EC" id="3.2.1.25" evidence="5"/>
<dbReference type="Gene3D" id="2.60.120.260">
    <property type="entry name" value="Galactose-binding domain-like"/>
    <property type="match status" value="1"/>
</dbReference>
<evidence type="ECO:0000256" key="10">
    <source>
        <dbReference type="ARBA" id="ARBA00038429"/>
    </source>
</evidence>
<dbReference type="Gene3D" id="3.20.20.80">
    <property type="entry name" value="Glycosidases"/>
    <property type="match status" value="1"/>
</dbReference>
<evidence type="ECO:0000256" key="13">
    <source>
        <dbReference type="SAM" id="SignalP"/>
    </source>
</evidence>